<sequence>MAIEGDTKDWTWVLQRRCEQCGVESAREDPASVPALLRDAVGRWREVLRRPDVRDRPDDATWSPLEYAAHVRDVFGVFAGRLRLMVDEGEPTFADWDQDGAAVAGEYASQDPAAVSADLTTAGLALADAFAAVPAQSWERRGLRSNGSEFTVRTLGQYFIHDVLHHLHDVRG</sequence>
<dbReference type="Gene3D" id="1.20.120.450">
    <property type="entry name" value="dinb family like domain"/>
    <property type="match status" value="1"/>
</dbReference>
<dbReference type="InterPro" id="IPR034660">
    <property type="entry name" value="DinB/YfiT-like"/>
</dbReference>
<name>A0A5B8BYY1_9MICO</name>
<dbReference type="RefSeq" id="WP_139926955.1">
    <property type="nucleotide sequence ID" value="NZ_CP040915.1"/>
</dbReference>
<organism evidence="2 3">
    <name type="scientific">Georgenia yuyongxinii</name>
    <dbReference type="NCBI Taxonomy" id="2589797"/>
    <lineage>
        <taxon>Bacteria</taxon>
        <taxon>Bacillati</taxon>
        <taxon>Actinomycetota</taxon>
        <taxon>Actinomycetes</taxon>
        <taxon>Micrococcales</taxon>
        <taxon>Bogoriellaceae</taxon>
        <taxon>Georgenia</taxon>
    </lineage>
</organism>
<evidence type="ECO:0000313" key="3">
    <source>
        <dbReference type="Proteomes" id="UP000314616"/>
    </source>
</evidence>
<protein>
    <submittedName>
        <fullName evidence="2">DinB family protein</fullName>
    </submittedName>
</protein>
<dbReference type="AlphaFoldDB" id="A0A5B8BYY1"/>
<gene>
    <name evidence="2" type="ORF">FE374_01700</name>
</gene>
<dbReference type="Proteomes" id="UP000314616">
    <property type="component" value="Chromosome"/>
</dbReference>
<accession>A0A5B8BYY1</accession>
<dbReference type="KEGG" id="gyu:FE374_01700"/>
<reference evidence="2 3" key="1">
    <citation type="submission" date="2019-05" db="EMBL/GenBank/DDBJ databases">
        <title>Georgenia *** sp. nov., and Georgenia *** sp. nov., isolated from the intestinal contents of plateau pika (Ochotona curzoniae) in the Qinghai-Tibet plateau of China.</title>
        <authorList>
            <person name="Tian Z."/>
        </authorList>
    </citation>
    <scope>NUCLEOTIDE SEQUENCE [LARGE SCALE GENOMIC DNA]</scope>
    <source>
        <strain evidence="2 3">Z443</strain>
    </source>
</reference>
<feature type="domain" description="DinB-like" evidence="1">
    <location>
        <begin position="54"/>
        <end position="168"/>
    </location>
</feature>
<dbReference type="SUPFAM" id="SSF109854">
    <property type="entry name" value="DinB/YfiT-like putative metalloenzymes"/>
    <property type="match status" value="1"/>
</dbReference>
<evidence type="ECO:0000259" key="1">
    <source>
        <dbReference type="Pfam" id="PF12867"/>
    </source>
</evidence>
<dbReference type="Pfam" id="PF12867">
    <property type="entry name" value="DinB_2"/>
    <property type="match status" value="1"/>
</dbReference>
<dbReference type="EMBL" id="CP040915">
    <property type="protein sequence ID" value="QDC23513.1"/>
    <property type="molecule type" value="Genomic_DNA"/>
</dbReference>
<evidence type="ECO:0000313" key="2">
    <source>
        <dbReference type="EMBL" id="QDC23513.1"/>
    </source>
</evidence>
<dbReference type="InterPro" id="IPR024775">
    <property type="entry name" value="DinB-like"/>
</dbReference>
<dbReference type="OrthoDB" id="3376896at2"/>
<proteinExistence type="predicted"/>